<evidence type="ECO:0000313" key="2">
    <source>
        <dbReference type="Proteomes" id="UP000799754"/>
    </source>
</evidence>
<proteinExistence type="predicted"/>
<protein>
    <submittedName>
        <fullName evidence="1">Uncharacterized protein</fullName>
    </submittedName>
</protein>
<sequence>MAFAKDDASSSVNSRTAFVPSTTSTTTISPTGLRPSAAAGNNDGSSSSVTVLIVTHEHSTSESFRASASAVSTDQTMTPVIELVTDEGRTVPVLTGTRTSAAWFPGPTVLTNLYGSSQLPAKSILVHSNTSAVAHPQSSTIDVDSGKLVSPTSLYSTVPLLWLQDTDGLTPLSNSTAIFQTPTTEPSNSTTVVESSSGERTVSNAGIVAALIGFWVLLLSLVRS</sequence>
<accession>A0ACB6RJF2</accession>
<name>A0ACB6RJF2_9PLEO</name>
<reference evidence="1" key="1">
    <citation type="journal article" date="2020" name="Stud. Mycol.">
        <title>101 Dothideomycetes genomes: a test case for predicting lifestyles and emergence of pathogens.</title>
        <authorList>
            <person name="Haridas S."/>
            <person name="Albert R."/>
            <person name="Binder M."/>
            <person name="Bloem J."/>
            <person name="Labutti K."/>
            <person name="Salamov A."/>
            <person name="Andreopoulos B."/>
            <person name="Baker S."/>
            <person name="Barry K."/>
            <person name="Bills G."/>
            <person name="Bluhm B."/>
            <person name="Cannon C."/>
            <person name="Castanera R."/>
            <person name="Culley D."/>
            <person name="Daum C."/>
            <person name="Ezra D."/>
            <person name="Gonzalez J."/>
            <person name="Henrissat B."/>
            <person name="Kuo A."/>
            <person name="Liang C."/>
            <person name="Lipzen A."/>
            <person name="Lutzoni F."/>
            <person name="Magnuson J."/>
            <person name="Mondo S."/>
            <person name="Nolan M."/>
            <person name="Ohm R."/>
            <person name="Pangilinan J."/>
            <person name="Park H.-J."/>
            <person name="Ramirez L."/>
            <person name="Alfaro M."/>
            <person name="Sun H."/>
            <person name="Tritt A."/>
            <person name="Yoshinaga Y."/>
            <person name="Zwiers L.-H."/>
            <person name="Turgeon B."/>
            <person name="Goodwin S."/>
            <person name="Spatafora J."/>
            <person name="Crous P."/>
            <person name="Grigoriev I."/>
        </authorList>
    </citation>
    <scope>NUCLEOTIDE SEQUENCE</scope>
    <source>
        <strain evidence="1">CBS 525.71</strain>
    </source>
</reference>
<evidence type="ECO:0000313" key="1">
    <source>
        <dbReference type="EMBL" id="KAF2621099.1"/>
    </source>
</evidence>
<dbReference type="Proteomes" id="UP000799754">
    <property type="component" value="Unassembled WGS sequence"/>
</dbReference>
<organism evidence="1 2">
    <name type="scientific">Macroventuria anomochaeta</name>
    <dbReference type="NCBI Taxonomy" id="301207"/>
    <lineage>
        <taxon>Eukaryota</taxon>
        <taxon>Fungi</taxon>
        <taxon>Dikarya</taxon>
        <taxon>Ascomycota</taxon>
        <taxon>Pezizomycotina</taxon>
        <taxon>Dothideomycetes</taxon>
        <taxon>Pleosporomycetidae</taxon>
        <taxon>Pleosporales</taxon>
        <taxon>Pleosporineae</taxon>
        <taxon>Didymellaceae</taxon>
        <taxon>Macroventuria</taxon>
    </lineage>
</organism>
<keyword evidence="2" id="KW-1185">Reference proteome</keyword>
<comment type="caution">
    <text evidence="1">The sequence shown here is derived from an EMBL/GenBank/DDBJ whole genome shotgun (WGS) entry which is preliminary data.</text>
</comment>
<dbReference type="EMBL" id="MU006764">
    <property type="protein sequence ID" value="KAF2621099.1"/>
    <property type="molecule type" value="Genomic_DNA"/>
</dbReference>
<gene>
    <name evidence="1" type="ORF">BU25DRAFT_484032</name>
</gene>